<keyword evidence="2" id="KW-0732">Signal</keyword>
<evidence type="ECO:0000256" key="1">
    <source>
        <dbReference type="SAM" id="Coils"/>
    </source>
</evidence>
<dbReference type="EMBL" id="OBML01000012">
    <property type="protein sequence ID" value="SOC23075.1"/>
    <property type="molecule type" value="Genomic_DNA"/>
</dbReference>
<keyword evidence="4" id="KW-1185">Reference proteome</keyword>
<reference evidence="3 4" key="1">
    <citation type="submission" date="2017-08" db="EMBL/GenBank/DDBJ databases">
        <authorList>
            <person name="de Groot N.N."/>
        </authorList>
    </citation>
    <scope>NUCLEOTIDE SEQUENCE [LARGE SCALE GENOMIC DNA]</scope>
    <source>
        <strain evidence="3 4">USBA 352</strain>
    </source>
</reference>
<name>A0A285TL16_9HYPH</name>
<dbReference type="AlphaFoldDB" id="A0A285TL16"/>
<evidence type="ECO:0008006" key="5">
    <source>
        <dbReference type="Google" id="ProtNLM"/>
    </source>
</evidence>
<organism evidence="3 4">
    <name type="scientific">Stappia indica</name>
    <dbReference type="NCBI Taxonomy" id="538381"/>
    <lineage>
        <taxon>Bacteria</taxon>
        <taxon>Pseudomonadati</taxon>
        <taxon>Pseudomonadota</taxon>
        <taxon>Alphaproteobacteria</taxon>
        <taxon>Hyphomicrobiales</taxon>
        <taxon>Stappiaceae</taxon>
        <taxon>Stappia</taxon>
    </lineage>
</organism>
<dbReference type="Proteomes" id="UP000219331">
    <property type="component" value="Unassembled WGS sequence"/>
</dbReference>
<proteinExistence type="predicted"/>
<protein>
    <recommendedName>
        <fullName evidence="5">DUF2799 domain-containing protein</fullName>
    </recommendedName>
</protein>
<dbReference type="Pfam" id="PF10973">
    <property type="entry name" value="DUF2799"/>
    <property type="match status" value="1"/>
</dbReference>
<feature type="chain" id="PRO_5011482866" description="DUF2799 domain-containing protein" evidence="2">
    <location>
        <begin position="19"/>
        <end position="214"/>
    </location>
</feature>
<gene>
    <name evidence="3" type="ORF">SAMN05421512_112243</name>
</gene>
<feature type="signal peptide" evidence="2">
    <location>
        <begin position="1"/>
        <end position="18"/>
    </location>
</feature>
<accession>A0A285TL16</accession>
<feature type="coiled-coil region" evidence="1">
    <location>
        <begin position="125"/>
        <end position="152"/>
    </location>
</feature>
<evidence type="ECO:0000256" key="2">
    <source>
        <dbReference type="SAM" id="SignalP"/>
    </source>
</evidence>
<dbReference type="RefSeq" id="WP_067334126.1">
    <property type="nucleotide sequence ID" value="NZ_MBQF01000001.1"/>
</dbReference>
<evidence type="ECO:0000313" key="4">
    <source>
        <dbReference type="Proteomes" id="UP000219331"/>
    </source>
</evidence>
<dbReference type="InterPro" id="IPR021242">
    <property type="entry name" value="DUF2799"/>
</dbReference>
<evidence type="ECO:0000313" key="3">
    <source>
        <dbReference type="EMBL" id="SOC23075.1"/>
    </source>
</evidence>
<keyword evidence="1" id="KW-0175">Coiled coil</keyword>
<dbReference type="OrthoDB" id="5917215at2"/>
<dbReference type="PROSITE" id="PS51257">
    <property type="entry name" value="PROKAR_LIPOPROTEIN"/>
    <property type="match status" value="1"/>
</dbReference>
<sequence>MRQCLTAFLLVLAAGLLAGCETVSKEQCVAGDWSEIGRAHAAQGYPSSRFDDVIKDCGRHGITPDPQAYMSGWDQGVQLYCTPLNGFNLGRQNTSLSPICPPNLAGEAERAHRLGKRIWTTRDKVTQLERRIDDRQREIDRLRSELDRIDCREKKGDERVACRDRQNDLRQRVQDARFEMQDARFELNDRRRDYELTLAQVDEEARRTIPGYQQ</sequence>